<organism evidence="2 3">
    <name type="scientific">Capnocytophaga stomatis</name>
    <dbReference type="NCBI Taxonomy" id="1848904"/>
    <lineage>
        <taxon>Bacteria</taxon>
        <taxon>Pseudomonadati</taxon>
        <taxon>Bacteroidota</taxon>
        <taxon>Flavobacteriia</taxon>
        <taxon>Flavobacteriales</taxon>
        <taxon>Flavobacteriaceae</taxon>
        <taxon>Capnocytophaga</taxon>
    </lineage>
</organism>
<name>A0A250FZD6_9FLAO</name>
<dbReference type="Proteomes" id="UP000217348">
    <property type="component" value="Chromosome"/>
</dbReference>
<protein>
    <submittedName>
        <fullName evidence="2">Uncharacterized protein</fullName>
    </submittedName>
</protein>
<keyword evidence="1" id="KW-0472">Membrane</keyword>
<feature type="transmembrane region" description="Helical" evidence="1">
    <location>
        <begin position="6"/>
        <end position="22"/>
    </location>
</feature>
<evidence type="ECO:0000256" key="1">
    <source>
        <dbReference type="SAM" id="Phobius"/>
    </source>
</evidence>
<sequence length="91" mass="10998">MGNNPFFYYIFAQSSLIFILLCKTKMLKILGTFNFPLKKFRQVYYIKKRRFFLNVLNRASTSLSLTQSEFFIQIKKRKVYLIRINLPQKET</sequence>
<dbReference type="AlphaFoldDB" id="A0A250FZD6"/>
<dbReference type="EMBL" id="CP022387">
    <property type="protein sequence ID" value="ATA90480.1"/>
    <property type="molecule type" value="Genomic_DNA"/>
</dbReference>
<gene>
    <name evidence="2" type="ORF">CGC58_12480</name>
</gene>
<accession>A0A250FZD6</accession>
<proteinExistence type="predicted"/>
<reference evidence="3" key="1">
    <citation type="submission" date="2017-06" db="EMBL/GenBank/DDBJ databases">
        <title>Capnocytophaga spp. assemblies.</title>
        <authorList>
            <person name="Gulvik C.A."/>
        </authorList>
    </citation>
    <scope>NUCLEOTIDE SEQUENCE [LARGE SCALE GENOMIC DNA]</scope>
    <source>
        <strain evidence="3">H2177</strain>
    </source>
</reference>
<dbReference type="KEGG" id="csto:CGC58_12480"/>
<keyword evidence="1" id="KW-1133">Transmembrane helix</keyword>
<evidence type="ECO:0000313" key="2">
    <source>
        <dbReference type="EMBL" id="ATA90480.1"/>
    </source>
</evidence>
<keyword evidence="1" id="KW-0812">Transmembrane</keyword>
<evidence type="ECO:0000313" key="3">
    <source>
        <dbReference type="Proteomes" id="UP000217348"/>
    </source>
</evidence>